<proteinExistence type="predicted"/>
<dbReference type="RefSeq" id="WP_097019665.1">
    <property type="nucleotide sequence ID" value="NZ_OBDZ01000057.1"/>
</dbReference>
<organism evidence="1 2">
    <name type="scientific">Orenia metallireducens</name>
    <dbReference type="NCBI Taxonomy" id="1413210"/>
    <lineage>
        <taxon>Bacteria</taxon>
        <taxon>Bacillati</taxon>
        <taxon>Bacillota</taxon>
        <taxon>Clostridia</taxon>
        <taxon>Halanaerobiales</taxon>
        <taxon>Halobacteroidaceae</taxon>
        <taxon>Orenia</taxon>
    </lineage>
</organism>
<accession>A0A285IL73</accession>
<dbReference type="OrthoDB" id="9805604at2"/>
<evidence type="ECO:0000313" key="1">
    <source>
        <dbReference type="EMBL" id="SNY47721.1"/>
    </source>
</evidence>
<sequence>MATIIDEVEILDYLLNHEVYKEYCLDLKPYPKEYHYDINKVKAVVLGADPSNNNEELEYVFGLEEKEDSKYFRMTLGNLKEVGLKLEQLYVQNLCKNYFKYETTENDKWSEIAELWVPCLRKELDSLFDKSIPVFITAGKIRDVLCYDVKKGKDYKSNYEKAEFIMPEENKLGRIIIPLYRHWNYKLSEFEWKDYRDKIYYTFND</sequence>
<evidence type="ECO:0008006" key="3">
    <source>
        <dbReference type="Google" id="ProtNLM"/>
    </source>
</evidence>
<name>A0A285IL73_9FIRM</name>
<protein>
    <recommendedName>
        <fullName evidence="3">Uracil-DNA glycosylase</fullName>
    </recommendedName>
</protein>
<dbReference type="EMBL" id="OBDZ01000057">
    <property type="protein sequence ID" value="SNY47721.1"/>
    <property type="molecule type" value="Genomic_DNA"/>
</dbReference>
<dbReference type="AlphaFoldDB" id="A0A285IL73"/>
<dbReference type="Proteomes" id="UP000219573">
    <property type="component" value="Unassembled WGS sequence"/>
</dbReference>
<reference evidence="2" key="1">
    <citation type="submission" date="2017-09" db="EMBL/GenBank/DDBJ databases">
        <authorList>
            <person name="Varghese N."/>
            <person name="Submissions S."/>
        </authorList>
    </citation>
    <scope>NUCLEOTIDE SEQUENCE [LARGE SCALE GENOMIC DNA]</scope>
    <source>
        <strain evidence="2">MSL47</strain>
    </source>
</reference>
<evidence type="ECO:0000313" key="2">
    <source>
        <dbReference type="Proteomes" id="UP000219573"/>
    </source>
</evidence>
<gene>
    <name evidence="1" type="ORF">SAMN06265827_1571</name>
</gene>
<keyword evidence="2" id="KW-1185">Reference proteome</keyword>